<dbReference type="InterPro" id="IPR000843">
    <property type="entry name" value="HTH_LacI"/>
</dbReference>
<sequence length="354" mass="38243">MDDAGKDGVMAPAGGRAGRGRITVRDVAREAKVSVATVSRALSDDPTIARETRERVLEKAKEMGYAPNLFARGLITRKSGIVALLANNITNPFYPEVTVKLTRRLQEMNLHTMLISWEDSVEHSLPALRQIAPDMVVVLAATMTPDFLKHFQESETPIILFNRYVTGARASVVCCDNEAGGALVAARLAAAGHRRPAYIQGLATASTNVDRMRGFLGGCEAAGLPTPDAASGGDFTYEAGYDGMKALFARAPSTDAVFCGNDIVAIGAMDAARCELGLRIPEDVSIVGFDDIAMAAWPSHDLTTVRQPMNAMIDRTIAEITRLQKREPGRPEQHFLPGRLMIRGSARLPETLRP</sequence>
<proteinExistence type="predicted"/>
<dbReference type="Pfam" id="PF00356">
    <property type="entry name" value="LacI"/>
    <property type="match status" value="1"/>
</dbReference>
<dbReference type="PANTHER" id="PTHR30146">
    <property type="entry name" value="LACI-RELATED TRANSCRIPTIONAL REPRESSOR"/>
    <property type="match status" value="1"/>
</dbReference>
<evidence type="ECO:0000256" key="3">
    <source>
        <dbReference type="ARBA" id="ARBA00023163"/>
    </source>
</evidence>
<dbReference type="CDD" id="cd06278">
    <property type="entry name" value="PBP1_LacI-like"/>
    <property type="match status" value="1"/>
</dbReference>
<dbReference type="PANTHER" id="PTHR30146:SF109">
    <property type="entry name" value="HTH-TYPE TRANSCRIPTIONAL REGULATOR GALS"/>
    <property type="match status" value="1"/>
</dbReference>
<dbReference type="InterPro" id="IPR028082">
    <property type="entry name" value="Peripla_BP_I"/>
</dbReference>
<comment type="caution">
    <text evidence="5">The sequence shown here is derived from an EMBL/GenBank/DDBJ whole genome shotgun (WGS) entry which is preliminary data.</text>
</comment>
<dbReference type="EMBL" id="JAFMPY010000014">
    <property type="protein sequence ID" value="MBO0904725.1"/>
    <property type="molecule type" value="Genomic_DNA"/>
</dbReference>
<reference evidence="5 6" key="1">
    <citation type="submission" date="2021-03" db="EMBL/GenBank/DDBJ databases">
        <title>Whole genome sequence of Jiella sp. MQZ13P-4.</title>
        <authorList>
            <person name="Tuo L."/>
        </authorList>
    </citation>
    <scope>NUCLEOTIDE SEQUENCE [LARGE SCALE GENOMIC DNA]</scope>
    <source>
        <strain evidence="5 6">MQZ13P-4</strain>
    </source>
</reference>
<organism evidence="5 6">
    <name type="scientific">Jiella sonneratiae</name>
    <dbReference type="NCBI Taxonomy" id="2816856"/>
    <lineage>
        <taxon>Bacteria</taxon>
        <taxon>Pseudomonadati</taxon>
        <taxon>Pseudomonadota</taxon>
        <taxon>Alphaproteobacteria</taxon>
        <taxon>Hyphomicrobiales</taxon>
        <taxon>Aurantimonadaceae</taxon>
        <taxon>Jiella</taxon>
    </lineage>
</organism>
<dbReference type="PROSITE" id="PS50932">
    <property type="entry name" value="HTH_LACI_2"/>
    <property type="match status" value="1"/>
</dbReference>
<dbReference type="Proteomes" id="UP000664288">
    <property type="component" value="Unassembled WGS sequence"/>
</dbReference>
<keyword evidence="3" id="KW-0804">Transcription</keyword>
<feature type="domain" description="HTH lacI-type" evidence="4">
    <location>
        <begin position="22"/>
        <end position="76"/>
    </location>
</feature>
<dbReference type="Gene3D" id="3.40.50.2300">
    <property type="match status" value="2"/>
</dbReference>
<dbReference type="SUPFAM" id="SSF53822">
    <property type="entry name" value="Periplasmic binding protein-like I"/>
    <property type="match status" value="1"/>
</dbReference>
<evidence type="ECO:0000259" key="4">
    <source>
        <dbReference type="PROSITE" id="PS50932"/>
    </source>
</evidence>
<dbReference type="SMART" id="SM00354">
    <property type="entry name" value="HTH_LACI"/>
    <property type="match status" value="1"/>
</dbReference>
<dbReference type="GO" id="GO:0003677">
    <property type="term" value="F:DNA binding"/>
    <property type="evidence" value="ECO:0007669"/>
    <property type="project" value="UniProtKB-KW"/>
</dbReference>
<dbReference type="SUPFAM" id="SSF47413">
    <property type="entry name" value="lambda repressor-like DNA-binding domains"/>
    <property type="match status" value="1"/>
</dbReference>
<dbReference type="InterPro" id="IPR046335">
    <property type="entry name" value="LacI/GalR-like_sensor"/>
</dbReference>
<evidence type="ECO:0000313" key="6">
    <source>
        <dbReference type="Proteomes" id="UP000664288"/>
    </source>
</evidence>
<protein>
    <submittedName>
        <fullName evidence="5">LacI family DNA-binding transcriptional regulator</fullName>
    </submittedName>
</protein>
<keyword evidence="6" id="KW-1185">Reference proteome</keyword>
<dbReference type="CDD" id="cd01392">
    <property type="entry name" value="HTH_LacI"/>
    <property type="match status" value="1"/>
</dbReference>
<dbReference type="RefSeq" id="WP_207351371.1">
    <property type="nucleotide sequence ID" value="NZ_JAFMPY010000014.1"/>
</dbReference>
<keyword evidence="2 5" id="KW-0238">DNA-binding</keyword>
<dbReference type="InterPro" id="IPR010982">
    <property type="entry name" value="Lambda_DNA-bd_dom_sf"/>
</dbReference>
<gene>
    <name evidence="5" type="ORF">J1C47_13850</name>
</gene>
<accession>A0ABS3J4X3</accession>
<keyword evidence="1" id="KW-0805">Transcription regulation</keyword>
<evidence type="ECO:0000256" key="2">
    <source>
        <dbReference type="ARBA" id="ARBA00023125"/>
    </source>
</evidence>
<evidence type="ECO:0000256" key="1">
    <source>
        <dbReference type="ARBA" id="ARBA00023015"/>
    </source>
</evidence>
<evidence type="ECO:0000313" key="5">
    <source>
        <dbReference type="EMBL" id="MBO0904725.1"/>
    </source>
</evidence>
<dbReference type="PROSITE" id="PS00356">
    <property type="entry name" value="HTH_LACI_1"/>
    <property type="match status" value="1"/>
</dbReference>
<dbReference type="Pfam" id="PF13377">
    <property type="entry name" value="Peripla_BP_3"/>
    <property type="match status" value="1"/>
</dbReference>
<dbReference type="Gene3D" id="1.10.260.40">
    <property type="entry name" value="lambda repressor-like DNA-binding domains"/>
    <property type="match status" value="1"/>
</dbReference>
<name>A0ABS3J4X3_9HYPH</name>